<feature type="region of interest" description="Disordered" evidence="1">
    <location>
        <begin position="71"/>
        <end position="114"/>
    </location>
</feature>
<evidence type="ECO:0000313" key="3">
    <source>
        <dbReference type="Proteomes" id="UP000476030"/>
    </source>
</evidence>
<dbReference type="RefSeq" id="WP_246157254.1">
    <property type="nucleotide sequence ID" value="NZ_WTUW01000002.1"/>
</dbReference>
<evidence type="ECO:0000313" key="2">
    <source>
        <dbReference type="EMBL" id="MZR30887.1"/>
    </source>
</evidence>
<evidence type="ECO:0000256" key="1">
    <source>
        <dbReference type="SAM" id="MobiDB-lite"/>
    </source>
</evidence>
<dbReference type="Proteomes" id="UP000476030">
    <property type="component" value="Unassembled WGS sequence"/>
</dbReference>
<comment type="caution">
    <text evidence="2">The sequence shown here is derived from an EMBL/GenBank/DDBJ whole genome shotgun (WGS) entry which is preliminary data.</text>
</comment>
<accession>A0A6L8W9I9</accession>
<dbReference type="EMBL" id="WTUW01000002">
    <property type="protein sequence ID" value="MZR30887.1"/>
    <property type="molecule type" value="Genomic_DNA"/>
</dbReference>
<protein>
    <submittedName>
        <fullName evidence="2">Uncharacterized protein</fullName>
    </submittedName>
</protein>
<feature type="compositionally biased region" description="Basic and acidic residues" evidence="1">
    <location>
        <begin position="75"/>
        <end position="96"/>
    </location>
</feature>
<gene>
    <name evidence="2" type="ORF">GQE98_09605</name>
</gene>
<sequence length="114" mass="12827">MMRTVQQLKIKDEETSAPDSFIEETAEAAYLVNPEEDDEVEANDNFPAHEILQGCIWRDTESSQQKVGLLEESSFGDREEDVSRRGELDFSDDRHGARGFLDEEAGMDIGETGL</sequence>
<dbReference type="AlphaFoldDB" id="A0A6L8W9I9"/>
<reference evidence="2 3" key="1">
    <citation type="submission" date="2019-12" db="EMBL/GenBank/DDBJ databases">
        <title>Snethiella sp. nov. sp. isolated from sea sand.</title>
        <authorList>
            <person name="Kim J."/>
            <person name="Jeong S.E."/>
            <person name="Jung H.S."/>
            <person name="Jeon C.O."/>
        </authorList>
    </citation>
    <scope>NUCLEOTIDE SEQUENCE [LARGE SCALE GENOMIC DNA]</scope>
    <source>
        <strain evidence="2 3">DP05</strain>
    </source>
</reference>
<organism evidence="2 3">
    <name type="scientific">Sneathiella litorea</name>
    <dbReference type="NCBI Taxonomy" id="2606216"/>
    <lineage>
        <taxon>Bacteria</taxon>
        <taxon>Pseudomonadati</taxon>
        <taxon>Pseudomonadota</taxon>
        <taxon>Alphaproteobacteria</taxon>
        <taxon>Sneathiellales</taxon>
        <taxon>Sneathiellaceae</taxon>
        <taxon>Sneathiella</taxon>
    </lineage>
</organism>
<proteinExistence type="predicted"/>
<name>A0A6L8W9I9_9PROT</name>
<keyword evidence="3" id="KW-1185">Reference proteome</keyword>
<feature type="region of interest" description="Disordered" evidence="1">
    <location>
        <begin position="1"/>
        <end position="20"/>
    </location>
</feature>